<dbReference type="PROSITE" id="PS50097">
    <property type="entry name" value="BTB"/>
    <property type="match status" value="1"/>
</dbReference>
<dbReference type="PANTHER" id="PTHR47369:SF2">
    <property type="entry name" value="BTB_POZ DOMAIN-CONTAINING PROTEIN 2"/>
    <property type="match status" value="1"/>
</dbReference>
<dbReference type="AlphaFoldDB" id="A0AAW0Z0V1"/>
<evidence type="ECO:0000313" key="4">
    <source>
        <dbReference type="Proteomes" id="UP001388673"/>
    </source>
</evidence>
<dbReference type="RefSeq" id="XP_066804086.1">
    <property type="nucleotide sequence ID" value="XM_066945397.1"/>
</dbReference>
<dbReference type="InterPro" id="IPR000210">
    <property type="entry name" value="BTB/POZ_dom"/>
</dbReference>
<accession>A0AAW0Z0V1</accession>
<keyword evidence="4" id="KW-1185">Reference proteome</keyword>
<sequence length="366" mass="40017">MSQPIPAALPVPSSPGGSATPSTTAYSSSLNHDNMHTNGTTNGHGLLQNSNAESSKMASHVDPAVHALGLSSWIFHVGYSNQDWADIELTFFDGGLKAHRIVLARSPYLAHLMLNVVPGSSVRLSFVDENITEESVHIALQHLYNFSQQHVNPSNARSVLATAFLFGGMPELVHYAYTICRDSLDSSNINEYVNWIASSSGAHANGLRDASTMYGSVKVFDGQATVEKSSESDWAEESHPRYGEWTVRMKHDIVDYLLRVLPEGIIEDGKTLSTDPRLLSTYVNLPYDLLKSCVESPDLPFASMQDRFQFAKKVLAQRKKLSGTVSNSSGPPLEESVVLAFSGGDGMEVHVTRKPKRSRALWKVQG</sequence>
<dbReference type="InterPro" id="IPR011333">
    <property type="entry name" value="SKP1/BTB/POZ_sf"/>
</dbReference>
<dbReference type="Proteomes" id="UP001388673">
    <property type="component" value="Unassembled WGS sequence"/>
</dbReference>
<organism evidence="3 4">
    <name type="scientific">Kwoniella newhampshirensis</name>
    <dbReference type="NCBI Taxonomy" id="1651941"/>
    <lineage>
        <taxon>Eukaryota</taxon>
        <taxon>Fungi</taxon>
        <taxon>Dikarya</taxon>
        <taxon>Basidiomycota</taxon>
        <taxon>Agaricomycotina</taxon>
        <taxon>Tremellomycetes</taxon>
        <taxon>Tremellales</taxon>
        <taxon>Cryptococcaceae</taxon>
        <taxon>Kwoniella</taxon>
    </lineage>
</organism>
<proteinExistence type="predicted"/>
<evidence type="ECO:0000256" key="1">
    <source>
        <dbReference type="SAM" id="MobiDB-lite"/>
    </source>
</evidence>
<protein>
    <recommendedName>
        <fullName evidence="2">BTB domain-containing protein</fullName>
    </recommendedName>
</protein>
<dbReference type="GeneID" id="92179540"/>
<reference evidence="3 4" key="1">
    <citation type="journal article" date="2024" name="bioRxiv">
        <title>Comparative genomics of Cryptococcus and Kwoniella reveals pathogenesis evolution and contrasting karyotype dynamics via intercentromeric recombination or chromosome fusion.</title>
        <authorList>
            <person name="Coelho M.A."/>
            <person name="David-Palma M."/>
            <person name="Shea T."/>
            <person name="Bowers K."/>
            <person name="McGinley-Smith S."/>
            <person name="Mohammad A.W."/>
            <person name="Gnirke A."/>
            <person name="Yurkov A.M."/>
            <person name="Nowrousian M."/>
            <person name="Sun S."/>
            <person name="Cuomo C.A."/>
            <person name="Heitman J."/>
        </authorList>
    </citation>
    <scope>NUCLEOTIDE SEQUENCE [LARGE SCALE GENOMIC DNA]</scope>
    <source>
        <strain evidence="3 4">CBS 13917</strain>
    </source>
</reference>
<dbReference type="SUPFAM" id="SSF54695">
    <property type="entry name" value="POZ domain"/>
    <property type="match status" value="1"/>
</dbReference>
<dbReference type="Gene3D" id="3.30.710.10">
    <property type="entry name" value="Potassium Channel Kv1.1, Chain A"/>
    <property type="match status" value="1"/>
</dbReference>
<feature type="compositionally biased region" description="Low complexity" evidence="1">
    <location>
        <begin position="14"/>
        <end position="29"/>
    </location>
</feature>
<evidence type="ECO:0000259" key="2">
    <source>
        <dbReference type="PROSITE" id="PS50097"/>
    </source>
</evidence>
<dbReference type="SMART" id="SM00225">
    <property type="entry name" value="BTB"/>
    <property type="match status" value="1"/>
</dbReference>
<feature type="region of interest" description="Disordered" evidence="1">
    <location>
        <begin position="1"/>
        <end position="55"/>
    </location>
</feature>
<dbReference type="PANTHER" id="PTHR47369">
    <property type="entry name" value="BTB/POZ DOMAIN-CONTAINING PROTEIN"/>
    <property type="match status" value="1"/>
</dbReference>
<comment type="caution">
    <text evidence="3">The sequence shown here is derived from an EMBL/GenBank/DDBJ whole genome shotgun (WGS) entry which is preliminary data.</text>
</comment>
<dbReference type="KEGG" id="kne:92179540"/>
<gene>
    <name evidence="3" type="ORF">IAR55_002281</name>
</gene>
<feature type="domain" description="BTB" evidence="2">
    <location>
        <begin position="85"/>
        <end position="145"/>
    </location>
</feature>
<feature type="compositionally biased region" description="Polar residues" evidence="1">
    <location>
        <begin position="30"/>
        <end position="55"/>
    </location>
</feature>
<evidence type="ECO:0000313" key="3">
    <source>
        <dbReference type="EMBL" id="KAK8861461.1"/>
    </source>
</evidence>
<dbReference type="EMBL" id="JBCAWK010000004">
    <property type="protein sequence ID" value="KAK8861461.1"/>
    <property type="molecule type" value="Genomic_DNA"/>
</dbReference>
<name>A0AAW0Z0V1_9TREE</name>